<feature type="domain" description="UspA" evidence="2">
    <location>
        <begin position="222"/>
        <end position="274"/>
    </location>
</feature>
<evidence type="ECO:0000259" key="2">
    <source>
        <dbReference type="Pfam" id="PF00582"/>
    </source>
</evidence>
<dbReference type="Gene3D" id="3.40.50.12370">
    <property type="match status" value="1"/>
</dbReference>
<dbReference type="HOGENOM" id="CLU_049301_5_2_5"/>
<evidence type="ECO:0000313" key="4">
    <source>
        <dbReference type="Proteomes" id="UP000001868"/>
    </source>
</evidence>
<dbReference type="Pfam" id="PF00582">
    <property type="entry name" value="Usp"/>
    <property type="match status" value="1"/>
</dbReference>
<comment type="similarity">
    <text evidence="1">Belongs to the universal stress protein A family.</text>
</comment>
<geneLocation type="plasmid" evidence="4">
    <name>pHLK1</name>
</geneLocation>
<evidence type="ECO:0000313" key="3">
    <source>
        <dbReference type="EMBL" id="ACG79989.1"/>
    </source>
</evidence>
<dbReference type="KEGG" id="pzu:PHZ_p0046"/>
<accession>B4RI14</accession>
<protein>
    <submittedName>
        <fullName evidence="3">Universal stress protein UspA</fullName>
    </submittedName>
</protein>
<dbReference type="CDD" id="cd00293">
    <property type="entry name" value="USP-like"/>
    <property type="match status" value="1"/>
</dbReference>
<name>B4RI14_PHEZH</name>
<dbReference type="eggNOG" id="COG0589">
    <property type="taxonomic scope" value="Bacteria"/>
</dbReference>
<sequence length="276" mass="28921">MSIKHIVVQAAGKAEDARRVAMAVDLANRCEATLGGVFLEPAPPWLFVGGDLAAPAALADLTESHRKAVQTASAAARANLEAAAQGKSFEWRQVDGSAPTALAEVAREADLLFMAGPPLTSRDGVFAPADAVALTAGAPIIAVPETATGTCVGHRVLVAWNGARESARALRDALPLLQRAAQVDGVIVDHPEAARDGERVLKAFLQRHGCPAINVIRLPAGGRHASEVILQHAAHVVQADLIVMGLYGHSRLREFVLGGVSRDMLDDSPIPLLLSH</sequence>
<keyword evidence="4" id="KW-1185">Reference proteome</keyword>
<dbReference type="InterPro" id="IPR006016">
    <property type="entry name" value="UspA"/>
</dbReference>
<dbReference type="RefSeq" id="WP_012520289.1">
    <property type="nucleotide sequence ID" value="NC_011143.1"/>
</dbReference>
<evidence type="ECO:0000256" key="1">
    <source>
        <dbReference type="ARBA" id="ARBA00008791"/>
    </source>
</evidence>
<dbReference type="PANTHER" id="PTHR46268">
    <property type="entry name" value="STRESS RESPONSE PROTEIN NHAX"/>
    <property type="match status" value="1"/>
</dbReference>
<keyword evidence="3" id="KW-0614">Plasmid</keyword>
<gene>
    <name evidence="3" type="ordered locus">PHZ_p0046</name>
</gene>
<dbReference type="InterPro" id="IPR006015">
    <property type="entry name" value="Universal_stress_UspA"/>
</dbReference>
<dbReference type="PANTHER" id="PTHR46268:SF15">
    <property type="entry name" value="UNIVERSAL STRESS PROTEIN HP_0031"/>
    <property type="match status" value="1"/>
</dbReference>
<organism evidence="3 4">
    <name type="scientific">Phenylobacterium zucineum (strain HLK1)</name>
    <dbReference type="NCBI Taxonomy" id="450851"/>
    <lineage>
        <taxon>Bacteria</taxon>
        <taxon>Pseudomonadati</taxon>
        <taxon>Pseudomonadota</taxon>
        <taxon>Alphaproteobacteria</taxon>
        <taxon>Caulobacterales</taxon>
        <taxon>Caulobacteraceae</taxon>
        <taxon>Phenylobacterium</taxon>
    </lineage>
</organism>
<dbReference type="SUPFAM" id="SSF52402">
    <property type="entry name" value="Adenine nucleotide alpha hydrolases-like"/>
    <property type="match status" value="2"/>
</dbReference>
<dbReference type="EMBL" id="CP000748">
    <property type="protein sequence ID" value="ACG79989.1"/>
    <property type="molecule type" value="Genomic_DNA"/>
</dbReference>
<dbReference type="Proteomes" id="UP000001868">
    <property type="component" value="Plasmid pHLK1"/>
</dbReference>
<reference evidence="3 4" key="1">
    <citation type="journal article" date="2008" name="BMC Genomics">
        <title>Complete genome of Phenylobacterium zucineum - a novel facultative intracellular bacterium isolated from human erythroleukemia cell line K562.</title>
        <authorList>
            <person name="Luo Y."/>
            <person name="Xu X."/>
            <person name="Ding Z."/>
            <person name="Liu Z."/>
            <person name="Zhang B."/>
            <person name="Yan Z."/>
            <person name="Sun J."/>
            <person name="Hu S."/>
            <person name="Hu X."/>
        </authorList>
    </citation>
    <scope>NUCLEOTIDE SEQUENCE [LARGE SCALE GENOMIC DNA]</scope>
    <source>
        <strain evidence="4">HLK1</strain>
        <plasmid evidence="4">HLK1</plasmid>
        <plasmid evidence="4">Plasmid pHLK1</plasmid>
    </source>
</reference>
<dbReference type="PRINTS" id="PR01438">
    <property type="entry name" value="UNVRSLSTRESS"/>
</dbReference>
<dbReference type="OrthoDB" id="9804721at2"/>
<dbReference type="AlphaFoldDB" id="B4RI14"/>
<proteinExistence type="inferred from homology"/>